<gene>
    <name evidence="1" type="ORF">EVB89_087</name>
</gene>
<keyword evidence="2" id="KW-1185">Reference proteome</keyword>
<evidence type="ECO:0000313" key="1">
    <source>
        <dbReference type="EMBL" id="QIG70550.1"/>
    </source>
</evidence>
<accession>A0A7S5R3S8</accession>
<reference evidence="1" key="1">
    <citation type="submission" date="2020-01" db="EMBL/GenBank/DDBJ databases">
        <title>Patterns of diversity and host range of bacteriophage communities associated with bean-nodulatin bacteria.</title>
        <authorList>
            <person name="Vann Cauwenberghe J."/>
            <person name="Santamaria R.I."/>
            <person name="Bustos P."/>
            <person name="Juarez S."/>
            <person name="Gonzalez V."/>
        </authorList>
    </citation>
    <scope>NUCLEOTIDE SEQUENCE</scope>
</reference>
<evidence type="ECO:0000313" key="2">
    <source>
        <dbReference type="Proteomes" id="UP000617684"/>
    </source>
</evidence>
<dbReference type="EMBL" id="MN988517">
    <property type="protein sequence ID" value="QIG70550.1"/>
    <property type="molecule type" value="Genomic_DNA"/>
</dbReference>
<dbReference type="Proteomes" id="UP000617684">
    <property type="component" value="Segment"/>
</dbReference>
<proteinExistence type="predicted"/>
<organism evidence="1 2">
    <name type="scientific">Rhizobium phage RHph_N38</name>
    <dbReference type="NCBI Taxonomy" id="2509750"/>
    <lineage>
        <taxon>Viruses</taxon>
        <taxon>Duplodnaviria</taxon>
        <taxon>Heunggongvirae</taxon>
        <taxon>Uroviricota</taxon>
        <taxon>Caudoviricetes</taxon>
        <taxon>Schitoviridae</taxon>
        <taxon>Demetervirinae</taxon>
        <taxon>Cyamitesvirus</taxon>
        <taxon>Cyamitesvirus N38</taxon>
    </lineage>
</organism>
<sequence>MNLGELFTKLSHGQLSNLAIGGDGSGTIPTEKRAQVITHINESLLRIFTRYVLYEKSVIIETTSSRVNYPLETRYAQSSGSSEPHKYIMDLNPSEPFIGDVLKILEVYNNFGAKFVLNDVEDFWSLFTPQPNVLQVPHPQNGQALAIQYQARHPIILPNATNDFPLLVPAYLEGALTACVAAGIIGSMNGQDNLLKQQSLMAEYEGICLDIESKDLPNLTVSTTNTKFAKRGFR</sequence>
<name>A0A7S5R3S8_9CAUD</name>
<protein>
    <submittedName>
        <fullName evidence="1">Putative tail protein</fullName>
    </submittedName>
</protein>